<feature type="region of interest" description="Disordered" evidence="1">
    <location>
        <begin position="24"/>
        <end position="162"/>
    </location>
</feature>
<dbReference type="STRING" id="1355015.LK06_020800"/>
<dbReference type="KEGG" id="splu:LK06_020800"/>
<name>A0A221P9F4_9ACTN</name>
<organism evidence="2 3">
    <name type="scientific">Streptomyces pluripotens</name>
    <dbReference type="NCBI Taxonomy" id="1355015"/>
    <lineage>
        <taxon>Bacteria</taxon>
        <taxon>Bacillati</taxon>
        <taxon>Actinomycetota</taxon>
        <taxon>Actinomycetes</taxon>
        <taxon>Kitasatosporales</taxon>
        <taxon>Streptomycetaceae</taxon>
        <taxon>Streptomyces</taxon>
    </lineage>
</organism>
<evidence type="ECO:0000313" key="3">
    <source>
        <dbReference type="Proteomes" id="UP000031501"/>
    </source>
</evidence>
<dbReference type="EMBL" id="CP022433">
    <property type="protein sequence ID" value="ASN28598.1"/>
    <property type="molecule type" value="Genomic_DNA"/>
</dbReference>
<reference evidence="2 3" key="1">
    <citation type="submission" date="2017-07" db="EMBL/GenBank/DDBJ databases">
        <title>Genome sequence of Streptomyces pluripotens MUSC 137T.</title>
        <authorList>
            <person name="Ser H.-L."/>
            <person name="Lee L.-H."/>
        </authorList>
    </citation>
    <scope>NUCLEOTIDE SEQUENCE [LARGE SCALE GENOMIC DNA]</scope>
    <source>
        <strain evidence="2 3">MUSC 137</strain>
    </source>
</reference>
<proteinExistence type="predicted"/>
<sequence length="181" mass="17097">MLLAVGGLALAAGVLSLLRVTPHSGVGAPGTAEAEPRLDPGGGATGRAATTAAAPTAVPRALPTALPSATSVMGGRGPTPATSGSWSVTPGVPTAPSNDAVVPTTIPTGAPSTPDSTPRPAPTASAPRPVAANSTPATTTTAATTAAPTPDPSPSPTSPDPGGVCLPLIGLCVDLLGIGDQ</sequence>
<gene>
    <name evidence="2" type="ORF">LK07_21960</name>
</gene>
<feature type="compositionally biased region" description="Pro residues" evidence="1">
    <location>
        <begin position="149"/>
        <end position="159"/>
    </location>
</feature>
<feature type="compositionally biased region" description="Low complexity" evidence="1">
    <location>
        <begin position="110"/>
        <end position="148"/>
    </location>
</feature>
<accession>A0A221P9F4</accession>
<feature type="compositionally biased region" description="Low complexity" evidence="1">
    <location>
        <begin position="46"/>
        <end position="67"/>
    </location>
</feature>
<keyword evidence="3" id="KW-1185">Reference proteome</keyword>
<dbReference type="Proteomes" id="UP000031501">
    <property type="component" value="Chromosome"/>
</dbReference>
<protein>
    <submittedName>
        <fullName evidence="2">Uncharacterized protein</fullName>
    </submittedName>
</protein>
<dbReference type="AlphaFoldDB" id="A0A221P9F4"/>
<evidence type="ECO:0000313" key="2">
    <source>
        <dbReference type="EMBL" id="ASN28598.1"/>
    </source>
</evidence>
<evidence type="ECO:0000256" key="1">
    <source>
        <dbReference type="SAM" id="MobiDB-lite"/>
    </source>
</evidence>